<name>A0A1G9CRU8_ACTMZ</name>
<accession>A0A1G9CRU8</accession>
<organism evidence="2 3">
    <name type="scientific">Actinopolyspora mzabensis</name>
    <dbReference type="NCBI Taxonomy" id="995066"/>
    <lineage>
        <taxon>Bacteria</taxon>
        <taxon>Bacillati</taxon>
        <taxon>Actinomycetota</taxon>
        <taxon>Actinomycetes</taxon>
        <taxon>Actinopolysporales</taxon>
        <taxon>Actinopolysporaceae</taxon>
        <taxon>Actinopolyspora</taxon>
    </lineage>
</organism>
<dbReference type="OrthoDB" id="5185828at2"/>
<protein>
    <submittedName>
        <fullName evidence="2">Uncharacterized protein</fullName>
    </submittedName>
</protein>
<keyword evidence="3" id="KW-1185">Reference proteome</keyword>
<gene>
    <name evidence="2" type="ORF">SAMN04487820_10957</name>
</gene>
<evidence type="ECO:0000256" key="1">
    <source>
        <dbReference type="SAM" id="MobiDB-lite"/>
    </source>
</evidence>
<dbReference type="EMBL" id="FNFM01000009">
    <property type="protein sequence ID" value="SDK54390.1"/>
    <property type="molecule type" value="Genomic_DNA"/>
</dbReference>
<dbReference type="Proteomes" id="UP000199213">
    <property type="component" value="Unassembled WGS sequence"/>
</dbReference>
<proteinExistence type="predicted"/>
<evidence type="ECO:0000313" key="2">
    <source>
        <dbReference type="EMBL" id="SDK54390.1"/>
    </source>
</evidence>
<dbReference type="AlphaFoldDB" id="A0A1G9CRU8"/>
<evidence type="ECO:0000313" key="3">
    <source>
        <dbReference type="Proteomes" id="UP000199213"/>
    </source>
</evidence>
<sequence>MATTKREPKRVRSMRRRSAHHADRARKASTPVERFRAAQDALLSAVTHSRAPARTARGKYEEIAEHVRRVLDRGEPNAASAALYDSKLNQSGTDSARLGNALMCLRGAISLLPETERDRLFEHYARHLGEEAQRIDAEGGDR</sequence>
<feature type="compositionally biased region" description="Basic residues" evidence="1">
    <location>
        <begin position="7"/>
        <end position="19"/>
    </location>
</feature>
<dbReference type="RefSeq" id="WP_092629344.1">
    <property type="nucleotide sequence ID" value="NZ_FNFM01000009.1"/>
</dbReference>
<reference evidence="3" key="1">
    <citation type="submission" date="2016-10" db="EMBL/GenBank/DDBJ databases">
        <authorList>
            <person name="Varghese N."/>
            <person name="Submissions S."/>
        </authorList>
    </citation>
    <scope>NUCLEOTIDE SEQUENCE [LARGE SCALE GENOMIC DNA]</scope>
    <source>
        <strain evidence="3">DSM 45460</strain>
    </source>
</reference>
<feature type="region of interest" description="Disordered" evidence="1">
    <location>
        <begin position="1"/>
        <end position="33"/>
    </location>
</feature>